<sequence length="113" mass="11850">MPIYLPAPAHDSRGPDGDGWNRLSLNAGPVYPGQCALAPTSYATLWESQDTRRARWGGFGPCVRCGDCTSCPAMSALRRGRAVVCGTSCSANAATGCATTPVGAPPIRRRAQR</sequence>
<comment type="caution">
    <text evidence="2">The sequence shown here is derived from an EMBL/GenBank/DDBJ whole genome shotgun (WGS) entry which is preliminary data.</text>
</comment>
<evidence type="ECO:0000256" key="1">
    <source>
        <dbReference type="SAM" id="MobiDB-lite"/>
    </source>
</evidence>
<name>A0ABW6SKF8_9ACTN</name>
<dbReference type="EMBL" id="JBIASD010000004">
    <property type="protein sequence ID" value="MFF3665434.1"/>
    <property type="molecule type" value="Genomic_DNA"/>
</dbReference>
<accession>A0ABW6SKF8</accession>
<protein>
    <recommendedName>
        <fullName evidence="4">4Fe-4S ferredoxin-type domain-containing protein</fullName>
    </recommendedName>
</protein>
<feature type="region of interest" description="Disordered" evidence="1">
    <location>
        <begin position="1"/>
        <end position="20"/>
    </location>
</feature>
<evidence type="ECO:0008006" key="4">
    <source>
        <dbReference type="Google" id="ProtNLM"/>
    </source>
</evidence>
<gene>
    <name evidence="2" type="ORF">ACFYXI_07550</name>
</gene>
<evidence type="ECO:0000313" key="3">
    <source>
        <dbReference type="Proteomes" id="UP001602013"/>
    </source>
</evidence>
<dbReference type="Proteomes" id="UP001602013">
    <property type="component" value="Unassembled WGS sequence"/>
</dbReference>
<proteinExistence type="predicted"/>
<keyword evidence="3" id="KW-1185">Reference proteome</keyword>
<organism evidence="2 3">
    <name type="scientific">Microtetraspora malaysiensis</name>
    <dbReference type="NCBI Taxonomy" id="161358"/>
    <lineage>
        <taxon>Bacteria</taxon>
        <taxon>Bacillati</taxon>
        <taxon>Actinomycetota</taxon>
        <taxon>Actinomycetes</taxon>
        <taxon>Streptosporangiales</taxon>
        <taxon>Streptosporangiaceae</taxon>
        <taxon>Microtetraspora</taxon>
    </lineage>
</organism>
<reference evidence="2 3" key="1">
    <citation type="submission" date="2024-10" db="EMBL/GenBank/DDBJ databases">
        <title>The Natural Products Discovery Center: Release of the First 8490 Sequenced Strains for Exploring Actinobacteria Biosynthetic Diversity.</title>
        <authorList>
            <person name="Kalkreuter E."/>
            <person name="Kautsar S.A."/>
            <person name="Yang D."/>
            <person name="Bader C.D."/>
            <person name="Teijaro C.N."/>
            <person name="Fluegel L."/>
            <person name="Davis C.M."/>
            <person name="Simpson J.R."/>
            <person name="Lauterbach L."/>
            <person name="Steele A.D."/>
            <person name="Gui C."/>
            <person name="Meng S."/>
            <person name="Li G."/>
            <person name="Viehrig K."/>
            <person name="Ye F."/>
            <person name="Su P."/>
            <person name="Kiefer A.F."/>
            <person name="Nichols A."/>
            <person name="Cepeda A.J."/>
            <person name="Yan W."/>
            <person name="Fan B."/>
            <person name="Jiang Y."/>
            <person name="Adhikari A."/>
            <person name="Zheng C.-J."/>
            <person name="Schuster L."/>
            <person name="Cowan T.M."/>
            <person name="Smanski M.J."/>
            <person name="Chevrette M.G."/>
            <person name="De Carvalho L.P.S."/>
            <person name="Shen B."/>
        </authorList>
    </citation>
    <scope>NUCLEOTIDE SEQUENCE [LARGE SCALE GENOMIC DNA]</scope>
    <source>
        <strain evidence="2 3">NPDC002173</strain>
    </source>
</reference>
<dbReference type="RefSeq" id="WP_387409430.1">
    <property type="nucleotide sequence ID" value="NZ_JBIASD010000004.1"/>
</dbReference>
<evidence type="ECO:0000313" key="2">
    <source>
        <dbReference type="EMBL" id="MFF3665434.1"/>
    </source>
</evidence>